<dbReference type="PANTHER" id="PTHR43123:SF4">
    <property type="entry name" value="POLYSACCHARIDE DEACETYLASE"/>
    <property type="match status" value="1"/>
</dbReference>
<evidence type="ECO:0000313" key="2">
    <source>
        <dbReference type="Proteomes" id="UP000198420"/>
    </source>
</evidence>
<dbReference type="SUPFAM" id="SSF88713">
    <property type="entry name" value="Glycoside hydrolase/deacetylase"/>
    <property type="match status" value="1"/>
</dbReference>
<dbReference type="PANTHER" id="PTHR43123">
    <property type="entry name" value="POLYSACCHARIDE DEACETYLASE-RELATED"/>
    <property type="match status" value="1"/>
</dbReference>
<dbReference type="AlphaFoldDB" id="A0A238XBI9"/>
<keyword evidence="2" id="KW-1185">Reference proteome</keyword>
<evidence type="ECO:0008006" key="3">
    <source>
        <dbReference type="Google" id="ProtNLM"/>
    </source>
</evidence>
<evidence type="ECO:0000313" key="1">
    <source>
        <dbReference type="EMBL" id="SNR56080.1"/>
    </source>
</evidence>
<proteinExistence type="predicted"/>
<dbReference type="RefSeq" id="WP_089311807.1">
    <property type="nucleotide sequence ID" value="NZ_FZNP01000004.1"/>
</dbReference>
<sequence>MRNELYSYSPITSRPPLAFPNGARLAFYVGLNIEHFRIDMPFPGVGSIPDPLSYGWRDYGNRVGVWRLMELFDEVGIRPSAIINSDVCTEYPQIIEAGVQRDWAWVAHGQTNSVFQAAMADEEPEVEARFLKEMFAALDDSLPARPRGWLGPGLSETFATAGMLADHGVDYLLDWCCDDQPFPLNVPGMLSVPYSLDVNDFVLFVSTPGLSGPDYERIVLDQFEQLLEDSATTGRVLALPVHTFIAGQPFRAKYLKRVLREITSTPEVWVCTSDDIADHYRAVRDDLAGAAESG</sequence>
<reference evidence="2" key="1">
    <citation type="submission" date="2017-06" db="EMBL/GenBank/DDBJ databases">
        <authorList>
            <person name="Varghese N."/>
            <person name="Submissions S."/>
        </authorList>
    </citation>
    <scope>NUCLEOTIDE SEQUENCE [LARGE SCALE GENOMIC DNA]</scope>
    <source>
        <strain evidence="2">DSM 44485</strain>
    </source>
</reference>
<protein>
    <recommendedName>
        <fullName evidence="3">Polysaccharide deacetylase</fullName>
    </recommendedName>
</protein>
<organism evidence="1 2">
    <name type="scientific">Actinomadura mexicana</name>
    <dbReference type="NCBI Taxonomy" id="134959"/>
    <lineage>
        <taxon>Bacteria</taxon>
        <taxon>Bacillati</taxon>
        <taxon>Actinomycetota</taxon>
        <taxon>Actinomycetes</taxon>
        <taxon>Streptosporangiales</taxon>
        <taxon>Thermomonosporaceae</taxon>
        <taxon>Actinomadura</taxon>
    </lineage>
</organism>
<dbReference type="Gene3D" id="3.20.20.370">
    <property type="entry name" value="Glycoside hydrolase/deacetylase"/>
    <property type="match status" value="1"/>
</dbReference>
<dbReference type="Proteomes" id="UP000198420">
    <property type="component" value="Unassembled WGS sequence"/>
</dbReference>
<dbReference type="OrthoDB" id="9787041at2"/>
<name>A0A238XBI9_9ACTN</name>
<accession>A0A238XBI9</accession>
<dbReference type="InterPro" id="IPR011330">
    <property type="entry name" value="Glyco_hydro/deAcase_b/a-brl"/>
</dbReference>
<dbReference type="EMBL" id="FZNP01000004">
    <property type="protein sequence ID" value="SNR56080.1"/>
    <property type="molecule type" value="Genomic_DNA"/>
</dbReference>
<gene>
    <name evidence="1" type="ORF">SAMN06265355_104155</name>
</gene>
<dbReference type="CDD" id="cd10979">
    <property type="entry name" value="CE4_PuuE_like"/>
    <property type="match status" value="1"/>
</dbReference>
<dbReference type="GO" id="GO:0005975">
    <property type="term" value="P:carbohydrate metabolic process"/>
    <property type="evidence" value="ECO:0007669"/>
    <property type="project" value="InterPro"/>
</dbReference>